<dbReference type="eggNOG" id="arCOG03947">
    <property type="taxonomic scope" value="Archaea"/>
</dbReference>
<evidence type="ECO:0000256" key="2">
    <source>
        <dbReference type="ARBA" id="ARBA00022840"/>
    </source>
</evidence>
<evidence type="ECO:0000259" key="4">
    <source>
        <dbReference type="SMART" id="SM00382"/>
    </source>
</evidence>
<dbReference type="Pfam" id="PF17871">
    <property type="entry name" value="AAA_lid_9"/>
    <property type="match status" value="1"/>
</dbReference>
<dbReference type="InterPro" id="IPR027417">
    <property type="entry name" value="P-loop_NTPase"/>
</dbReference>
<dbReference type="GO" id="GO:0008233">
    <property type="term" value="F:peptidase activity"/>
    <property type="evidence" value="ECO:0007669"/>
    <property type="project" value="UniProtKB-KW"/>
</dbReference>
<dbReference type="InParanoid" id="D1Z247"/>
<dbReference type="GeneID" id="8682408"/>
<protein>
    <submittedName>
        <fullName evidence="6">ATP-dependent Clp protease ATP-binding subunit ClpA homolog</fullName>
    </submittedName>
</protein>
<evidence type="ECO:0000259" key="5">
    <source>
        <dbReference type="SMART" id="SM01086"/>
    </source>
</evidence>
<feature type="domain" description="Clp ATPase C-terminal" evidence="5">
    <location>
        <begin position="687"/>
        <end position="777"/>
    </location>
</feature>
<feature type="domain" description="AAA+ ATPase" evidence="4">
    <location>
        <begin position="520"/>
        <end position="688"/>
    </location>
</feature>
<dbReference type="GO" id="GO:0016887">
    <property type="term" value="F:ATP hydrolysis activity"/>
    <property type="evidence" value="ECO:0007669"/>
    <property type="project" value="InterPro"/>
</dbReference>
<reference evidence="6 7" key="1">
    <citation type="journal article" date="2007" name="Appl. Environ. Microbiol.">
        <title>Isolation of key methanogens for global methane emission from rice paddy fields: a novel isolate affiliated with the clone cluster rice cluster I.</title>
        <authorList>
            <person name="Sakai S."/>
            <person name="Imachi H."/>
            <person name="Sekiguchi Y."/>
            <person name="Ohashi A."/>
            <person name="Harada H."/>
            <person name="Kamagata Y."/>
        </authorList>
    </citation>
    <scope>NUCLEOTIDE SEQUENCE [LARGE SCALE GENOMIC DNA]</scope>
    <source>
        <strain evidence="7">DSM 17711 / JCM 13418 / NBRC 101707 / SANAE</strain>
    </source>
</reference>
<dbReference type="CDD" id="cd00009">
    <property type="entry name" value="AAA"/>
    <property type="match status" value="1"/>
</dbReference>
<dbReference type="InterPro" id="IPR019489">
    <property type="entry name" value="Clp_ATPase_C"/>
</dbReference>
<dbReference type="SMART" id="SM01086">
    <property type="entry name" value="ClpB_D2-small"/>
    <property type="match status" value="1"/>
</dbReference>
<dbReference type="OrthoDB" id="9837at2157"/>
<dbReference type="Gene3D" id="3.40.50.300">
    <property type="entry name" value="P-loop containing nucleotide triphosphate hydrolases"/>
    <property type="match status" value="3"/>
</dbReference>
<evidence type="ECO:0000256" key="1">
    <source>
        <dbReference type="ARBA" id="ARBA00022741"/>
    </source>
</evidence>
<dbReference type="KEGG" id="mpd:MCP_2697"/>
<accession>D1Z247</accession>
<keyword evidence="6" id="KW-0645">Protease</keyword>
<dbReference type="InterPro" id="IPR018368">
    <property type="entry name" value="ClpA/B_CS1"/>
</dbReference>
<keyword evidence="3" id="KW-0143">Chaperone</keyword>
<dbReference type="SUPFAM" id="SSF52540">
    <property type="entry name" value="P-loop containing nucleoside triphosphate hydrolases"/>
    <property type="match status" value="2"/>
</dbReference>
<dbReference type="Pfam" id="PF07724">
    <property type="entry name" value="AAA_2"/>
    <property type="match status" value="1"/>
</dbReference>
<dbReference type="GO" id="GO:0034605">
    <property type="term" value="P:cellular response to heat"/>
    <property type="evidence" value="ECO:0007669"/>
    <property type="project" value="TreeGrafter"/>
</dbReference>
<dbReference type="EMBL" id="AP011532">
    <property type="protein sequence ID" value="BAI62769.1"/>
    <property type="molecule type" value="Genomic_DNA"/>
</dbReference>
<dbReference type="Proteomes" id="UP000001882">
    <property type="component" value="Chromosome"/>
</dbReference>
<dbReference type="Gene3D" id="1.10.8.60">
    <property type="match status" value="1"/>
</dbReference>
<sequence length="782" mass="86267">MDTIRLTAGASRSWDIAAEEASRSRSRVIEKEHLFIGIMSLDKAVDTADPGPIKAEMDAIRNVLEGACDRPSPAAVIRRGVRKALGSADKSQEPRVFHRSEECKALFRRAGGLSYARNEISSLHLLAAILECPGPAIEAALSGAGIDFRDMMEPAYAWIAILEGGDKQFQRSMEKKEISSAVNDWLGLKHGGYLEKHGRDLTREAMAGRLGPFSERKKELLQLIQVLGRRAKNNPVLIGEAGVGKTAVVEALAMRIARGKDAHVLGGKRIIQLSMASLVANTKYRGDLEERLTGVLDEAVADPGIVLFIDEIHTVVGAGRSDGSALDASNILKPYLVRGLRCIGTSTIAEYHRHIEADPALERRFETILVEEPCREEALAMLGTLRPKLEEHHGVRILDEALEASVDLSMRFDAEHMLPDKAVDLLDMACSGARIPVLSMGSMDEPRRQVDARSIAETLAGSAGMPLELAASHLEGPTTSRLLGLEGFLRGRLAGQEEAIAKVSKRLMVAYSGIEKRQGPLAVFLFTGPTGVGKTETARLLAEFLFGSPSEMIRLDLSEYSEENSVARLIGSPPGYIGYEESGLLVRMLRARPYTVALFDEVEKAHPRVFDVFLQLFDEGRITDSKGRTADARNAIFILTSNLEPGGGVSYEEMEEGMKRRPRKKGLETFKPELINRIDEIVSFRPLDVDAVRRLLRKTLTETLAELERTHHVALRLSDEAEDYLARAGYSPEYGARELRRVVRQFIYVPLSRLILTGELKAHRRWLAVYDDDGITIVPDET</sequence>
<dbReference type="GO" id="GO:0005737">
    <property type="term" value="C:cytoplasm"/>
    <property type="evidence" value="ECO:0007669"/>
    <property type="project" value="TreeGrafter"/>
</dbReference>
<dbReference type="Gene3D" id="1.10.1780.10">
    <property type="entry name" value="Clp, N-terminal domain"/>
    <property type="match status" value="1"/>
</dbReference>
<keyword evidence="7" id="KW-1185">Reference proteome</keyword>
<dbReference type="AlphaFoldDB" id="D1Z247"/>
<dbReference type="PROSITE" id="PS00871">
    <property type="entry name" value="CLPAB_2"/>
    <property type="match status" value="1"/>
</dbReference>
<dbReference type="Pfam" id="PF10431">
    <property type="entry name" value="ClpB_D2-small"/>
    <property type="match status" value="1"/>
</dbReference>
<dbReference type="InterPro" id="IPR036628">
    <property type="entry name" value="Clp_N_dom_sf"/>
</dbReference>
<dbReference type="STRING" id="304371.MCP_2697"/>
<keyword evidence="1" id="KW-0547">Nucleotide-binding</keyword>
<proteinExistence type="predicted"/>
<dbReference type="InterPro" id="IPR028299">
    <property type="entry name" value="ClpA/B_CS2"/>
</dbReference>
<dbReference type="InterPro" id="IPR041546">
    <property type="entry name" value="ClpA/ClpB_AAA_lid"/>
</dbReference>
<dbReference type="GO" id="GO:0006508">
    <property type="term" value="P:proteolysis"/>
    <property type="evidence" value="ECO:0007669"/>
    <property type="project" value="UniProtKB-KW"/>
</dbReference>
<evidence type="ECO:0000313" key="6">
    <source>
        <dbReference type="EMBL" id="BAI62769.1"/>
    </source>
</evidence>
<dbReference type="PROSITE" id="PS00870">
    <property type="entry name" value="CLPAB_1"/>
    <property type="match status" value="1"/>
</dbReference>
<dbReference type="RefSeq" id="WP_012901443.1">
    <property type="nucleotide sequence ID" value="NC_013665.1"/>
</dbReference>
<dbReference type="PRINTS" id="PR00300">
    <property type="entry name" value="CLPPROTEASEA"/>
</dbReference>
<organism evidence="6 7">
    <name type="scientific">Methanocella paludicola (strain DSM 17711 / JCM 13418 / NBRC 101707 / SANAE)</name>
    <dbReference type="NCBI Taxonomy" id="304371"/>
    <lineage>
        <taxon>Archaea</taxon>
        <taxon>Methanobacteriati</taxon>
        <taxon>Methanobacteriota</taxon>
        <taxon>Stenosarchaea group</taxon>
        <taxon>Methanomicrobia</taxon>
        <taxon>Methanocellales</taxon>
        <taxon>Methanocellaceae</taxon>
        <taxon>Methanocella</taxon>
    </lineage>
</organism>
<gene>
    <name evidence="6" type="ordered locus">MCP_2697</name>
</gene>
<dbReference type="PATRIC" id="fig|304371.9.peg.2760"/>
<dbReference type="InterPro" id="IPR050130">
    <property type="entry name" value="ClpA_ClpB"/>
</dbReference>
<reference evidence="7" key="3">
    <citation type="journal article" date="2011" name="PLoS ONE">
        <title>Genome sequence of a mesophilic hydrogenotrophic methanogen Methanocella paludicola, the first cultivated representative of the order Methanocellales.</title>
        <authorList>
            <person name="Sakai S."/>
            <person name="Takaki Y."/>
            <person name="Shimamura S."/>
            <person name="Sekine M."/>
            <person name="Tajima T."/>
            <person name="Kosugi H."/>
            <person name="Ichikawa N."/>
            <person name="Tasumi E."/>
            <person name="Hiraki A.T."/>
            <person name="Shimizu A."/>
            <person name="Kato Y."/>
            <person name="Nishiko R."/>
            <person name="Mori K."/>
            <person name="Fujita N."/>
            <person name="Imachi H."/>
            <person name="Takai K."/>
        </authorList>
    </citation>
    <scope>NUCLEOTIDE SEQUENCE [LARGE SCALE GENOMIC DNA]</scope>
    <source>
        <strain evidence="7">DSM 17711 / JCM 13418 / NBRC 101707 / SANAE</strain>
    </source>
</reference>
<name>D1Z247_METPS</name>
<evidence type="ECO:0000313" key="7">
    <source>
        <dbReference type="Proteomes" id="UP000001882"/>
    </source>
</evidence>
<dbReference type="PANTHER" id="PTHR11638:SF175">
    <property type="entry name" value="ATP-DEPENDENT CLP PROTEASE, ATP-BINDING SUBUNIT CLPC"/>
    <property type="match status" value="1"/>
</dbReference>
<dbReference type="InterPro" id="IPR003959">
    <property type="entry name" value="ATPase_AAA_core"/>
</dbReference>
<dbReference type="SMART" id="SM00382">
    <property type="entry name" value="AAA"/>
    <property type="match status" value="2"/>
</dbReference>
<dbReference type="InterPro" id="IPR001270">
    <property type="entry name" value="ClpA/B"/>
</dbReference>
<evidence type="ECO:0000256" key="3">
    <source>
        <dbReference type="ARBA" id="ARBA00023186"/>
    </source>
</evidence>
<dbReference type="InterPro" id="IPR003593">
    <property type="entry name" value="AAA+_ATPase"/>
</dbReference>
<dbReference type="CDD" id="cd19499">
    <property type="entry name" value="RecA-like_ClpB_Hsp104-like"/>
    <property type="match status" value="1"/>
</dbReference>
<dbReference type="PANTHER" id="PTHR11638">
    <property type="entry name" value="ATP-DEPENDENT CLP PROTEASE"/>
    <property type="match status" value="1"/>
</dbReference>
<dbReference type="Pfam" id="PF00004">
    <property type="entry name" value="AAA"/>
    <property type="match status" value="1"/>
</dbReference>
<feature type="domain" description="AAA+ ATPase" evidence="4">
    <location>
        <begin position="231"/>
        <end position="375"/>
    </location>
</feature>
<dbReference type="GO" id="GO:0005524">
    <property type="term" value="F:ATP binding"/>
    <property type="evidence" value="ECO:0007669"/>
    <property type="project" value="UniProtKB-KW"/>
</dbReference>
<keyword evidence="2 6" id="KW-0067">ATP-binding</keyword>
<keyword evidence="6" id="KW-0378">Hydrolase</keyword>
<reference evidence="6 7" key="2">
    <citation type="journal article" date="2008" name="Int. J. Syst. Evol. Microbiol.">
        <title>Methanocella paludicola gen. nov., sp. nov., a methane-producing archaeon, the first isolate of the lineage 'Rice Cluster I', and proposal of the new archaeal order Methanocellales ord. nov.</title>
        <authorList>
            <person name="Sakai S."/>
            <person name="Imachi H."/>
            <person name="Hanada S."/>
            <person name="Ohashi A."/>
            <person name="Harada H."/>
            <person name="Kamagata Y."/>
        </authorList>
    </citation>
    <scope>NUCLEOTIDE SEQUENCE [LARGE SCALE GENOMIC DNA]</scope>
    <source>
        <strain evidence="7">DSM 17711 / JCM 13418 / NBRC 101707 / SANAE</strain>
    </source>
</reference>